<proteinExistence type="predicted"/>
<keyword evidence="2" id="KW-1133">Transmembrane helix</keyword>
<evidence type="ECO:0000313" key="4">
    <source>
        <dbReference type="Proteomes" id="UP000005239"/>
    </source>
</evidence>
<accession>A0A8R1YL68</accession>
<feature type="compositionally biased region" description="Polar residues" evidence="1">
    <location>
        <begin position="1114"/>
        <end position="1138"/>
    </location>
</feature>
<feature type="compositionally biased region" description="Low complexity" evidence="1">
    <location>
        <begin position="148"/>
        <end position="159"/>
    </location>
</feature>
<feature type="compositionally biased region" description="Basic and acidic residues" evidence="1">
    <location>
        <begin position="1456"/>
        <end position="1470"/>
    </location>
</feature>
<feature type="region of interest" description="Disordered" evidence="1">
    <location>
        <begin position="452"/>
        <end position="476"/>
    </location>
</feature>
<feature type="region of interest" description="Disordered" evidence="1">
    <location>
        <begin position="1172"/>
        <end position="1214"/>
    </location>
</feature>
<evidence type="ECO:0000313" key="3">
    <source>
        <dbReference type="EnsemblMetazoa" id="PPA29738.1"/>
    </source>
</evidence>
<dbReference type="Proteomes" id="UP000005239">
    <property type="component" value="Unassembled WGS sequence"/>
</dbReference>
<feature type="compositionally biased region" description="Low complexity" evidence="1">
    <location>
        <begin position="1361"/>
        <end position="1372"/>
    </location>
</feature>
<protein>
    <submittedName>
        <fullName evidence="3">Uncharacterized protein</fullName>
    </submittedName>
</protein>
<sequence>MTFAKNQCVSSPFVPDDSLFFFVFFILSLSLFFSIFSGSFIVTMDIRYPHPDSSIQFNLIQPLTAPSSNANGNVSANVVGRKVLHPQTEQDFKDALELVFESQNNPSRPSSKDSRASNSTPPLTHSQTRSPVSQSEAHASHSPLEIPSTVSSASIPSSSFQQSQSTAHFDVGVAGDVYKFDSSARTLNNSNDDWKSNLPQTREEFDSLFAVQPMNDKSSHSDKLVQSQSSATHASLQHTVVSRPTEHNTLSMPPRIQHSATRRPLSHANLPPRIATTVSPNHHSPTSGMTVTQSHPPPNYHLPPISSFWSPPLNGTNLYSLHGDQIPINTSLVPQSQSDQYRMDHNLRRMPGPHIMFTSVTSLFSPTVSHGANRPIFSHSTGAISPAAGGNRPFTAQSTGQSAHGPTPITGQVKRKANGSSTVQTLPFSAGPLPSSVTMAIPASSSLPSAQVSSAAAKEASEKSQGTQMKEAVRAPRRVQKHRSYFKHVFFNITTVDRIHPVRPHEVAWMSQYHTIILTIPWIEVRFSRASGRTKLAQISVIIVAKKDDESGAIRIGLRHLVIVPQMARNLIVGLGQQKTIQWEEKEEEWPNRIRRMLRIMKEKETNESMYELWEQEIIDRLNEQKRINHYLFNPQEDEGDSKWTTLAQIRGRIWEKHDLDILSFPNQTITAEERAIFNQVNRTSGLHKSINHYFLLQSAGRQIEASRSLLLTLLRESTGINSQCKDLIYDLLERNISLGSQFYITETFYKEIIFFLQTGNGRWWIRVNERLGFVDCVPPRYVSGPNHLSRMERVSNITRKVEEEISRTRQQQTLGVPNQGVIPANSGVPEQSLNYQVAGHSITPGMRETMGQRHYDMNFIGNQPSLASNPSHYGLHGSMQNSAHSAFPYDQREVMGYAPSHFNTFGNGSQLTNMQSHSDMNDSSSLVRGMGEENGKGWNGRVGETMGRAISSTNTVGNDGQLSNIHHSDSLYDDSCFIPTGEGNTMGHQYYIYTPKNSTFLCQPTVSNYSGQMEQQHSFQNAGPSMTFGQWANGYANNTMFGTVQSWPNDQGSSSFTSYPYESPAVPQYQSNPMNSSNLQDDRIGLFALIGMGLIDWANTSSTIASGEDVAGCSSNSKNSILRQPHQQYSSRQSATMQAIHPQGFCPTERASSSSTSSHSFPVNLHLQSAIHNPINPPQDDNILEENLHDENSGSNAIDHAKASSSLTPSLSPVAPQLNSTVLPQMHSNSAIQGNSLPNIHVLQKNSETSIRGVSIAFSDTSDDPQIDLTGHHSINLTKGQDYCNSTVTGLSNRATRSSNQAMTSSTHIPSVNPPLASTDQTDIPNENSEHSNASGCISTGQPDETNVGTNVLVGPTYQSSSLSSPLSESPADSTGPHSSNHSKDQAEQILNVILPTESSSIGTNQPSVHFLQKMGQADTLNEEPTLPKQRKRKAPPIARKYNLRSKPCQDESTDSSRKDGEETEKKSN</sequence>
<feature type="region of interest" description="Disordered" evidence="1">
    <location>
        <begin position="103"/>
        <end position="159"/>
    </location>
</feature>
<feature type="compositionally biased region" description="Polar residues" evidence="1">
    <location>
        <begin position="228"/>
        <end position="251"/>
    </location>
</feature>
<feature type="compositionally biased region" description="Polar residues" evidence="1">
    <location>
        <begin position="394"/>
        <end position="404"/>
    </location>
</feature>
<evidence type="ECO:0000256" key="2">
    <source>
        <dbReference type="SAM" id="Phobius"/>
    </source>
</evidence>
<feature type="compositionally biased region" description="Polar residues" evidence="1">
    <location>
        <begin position="276"/>
        <end position="294"/>
    </location>
</feature>
<feature type="compositionally biased region" description="Polar residues" evidence="1">
    <location>
        <begin position="418"/>
        <end position="427"/>
    </location>
</feature>
<feature type="compositionally biased region" description="Polar residues" evidence="1">
    <location>
        <begin position="1297"/>
        <end position="1351"/>
    </location>
</feature>
<accession>A0A2A6CUB4</accession>
<keyword evidence="4" id="KW-1185">Reference proteome</keyword>
<name>A0A2A6CUB4_PRIPA</name>
<organism evidence="3 4">
    <name type="scientific">Pristionchus pacificus</name>
    <name type="common">Parasitic nematode worm</name>
    <dbReference type="NCBI Taxonomy" id="54126"/>
    <lineage>
        <taxon>Eukaryota</taxon>
        <taxon>Metazoa</taxon>
        <taxon>Ecdysozoa</taxon>
        <taxon>Nematoda</taxon>
        <taxon>Chromadorea</taxon>
        <taxon>Rhabditida</taxon>
        <taxon>Rhabditina</taxon>
        <taxon>Diplogasteromorpha</taxon>
        <taxon>Diplogasteroidea</taxon>
        <taxon>Neodiplogasteridae</taxon>
        <taxon>Pristionchus</taxon>
    </lineage>
</organism>
<feature type="compositionally biased region" description="Polar residues" evidence="1">
    <location>
        <begin position="1204"/>
        <end position="1214"/>
    </location>
</feature>
<keyword evidence="2" id="KW-0472">Membrane</keyword>
<feature type="region of interest" description="Disordered" evidence="1">
    <location>
        <begin position="228"/>
        <end position="303"/>
    </location>
</feature>
<keyword evidence="2" id="KW-0812">Transmembrane</keyword>
<feature type="region of interest" description="Disordered" evidence="1">
    <location>
        <begin position="379"/>
        <end position="427"/>
    </location>
</feature>
<reference evidence="3" key="2">
    <citation type="submission" date="2022-06" db="UniProtKB">
        <authorList>
            <consortium name="EnsemblMetazoa"/>
        </authorList>
    </citation>
    <scope>IDENTIFICATION</scope>
    <source>
        <strain evidence="3">PS312</strain>
    </source>
</reference>
<feature type="region of interest" description="Disordered" evidence="1">
    <location>
        <begin position="1419"/>
        <end position="1470"/>
    </location>
</feature>
<feature type="transmembrane region" description="Helical" evidence="2">
    <location>
        <begin position="20"/>
        <end position="42"/>
    </location>
</feature>
<feature type="region of interest" description="Disordered" evidence="1">
    <location>
        <begin position="1110"/>
        <end position="1139"/>
    </location>
</feature>
<feature type="compositionally biased region" description="Polar residues" evidence="1">
    <location>
        <begin position="116"/>
        <end position="137"/>
    </location>
</feature>
<evidence type="ECO:0000256" key="1">
    <source>
        <dbReference type="SAM" id="MobiDB-lite"/>
    </source>
</evidence>
<feature type="region of interest" description="Disordered" evidence="1">
    <location>
        <begin position="1297"/>
        <end position="1386"/>
    </location>
</feature>
<gene>
    <name evidence="3" type="primary">WBGene00202607</name>
</gene>
<reference evidence="4" key="1">
    <citation type="journal article" date="2008" name="Nat. Genet.">
        <title>The Pristionchus pacificus genome provides a unique perspective on nematode lifestyle and parasitism.</title>
        <authorList>
            <person name="Dieterich C."/>
            <person name="Clifton S.W."/>
            <person name="Schuster L.N."/>
            <person name="Chinwalla A."/>
            <person name="Delehaunty K."/>
            <person name="Dinkelacker I."/>
            <person name="Fulton L."/>
            <person name="Fulton R."/>
            <person name="Godfrey J."/>
            <person name="Minx P."/>
            <person name="Mitreva M."/>
            <person name="Roeseler W."/>
            <person name="Tian H."/>
            <person name="Witte H."/>
            <person name="Yang S.P."/>
            <person name="Wilson R.K."/>
            <person name="Sommer R.J."/>
        </authorList>
    </citation>
    <scope>NUCLEOTIDE SEQUENCE [LARGE SCALE GENOMIC DNA]</scope>
    <source>
        <strain evidence="4">PS312</strain>
    </source>
</reference>
<dbReference type="EnsemblMetazoa" id="PPA29738.1">
    <property type="protein sequence ID" value="PPA29738.1"/>
    <property type="gene ID" value="WBGene00202607"/>
</dbReference>